<dbReference type="SUPFAM" id="SSF52833">
    <property type="entry name" value="Thioredoxin-like"/>
    <property type="match status" value="1"/>
</dbReference>
<evidence type="ECO:0000256" key="6">
    <source>
        <dbReference type="PIRSR" id="PIRSR000077-1"/>
    </source>
</evidence>
<dbReference type="HOGENOM" id="CLU_090389_10_2_1"/>
<dbReference type="EMBL" id="GL377582">
    <property type="protein sequence ID" value="EFJ27204.1"/>
    <property type="molecule type" value="Genomic_DNA"/>
</dbReference>
<feature type="site" description="Deprotonates C-terminal active site Cys" evidence="6">
    <location>
        <position position="23"/>
    </location>
</feature>
<dbReference type="InterPro" id="IPR017937">
    <property type="entry name" value="Thioredoxin_CS"/>
</dbReference>
<evidence type="ECO:0000256" key="7">
    <source>
        <dbReference type="PIRSR" id="PIRSR000077-4"/>
    </source>
</evidence>
<dbReference type="PIRSF" id="PIRSF000077">
    <property type="entry name" value="Thioredoxin"/>
    <property type="match status" value="1"/>
</dbReference>
<dbReference type="STRING" id="88036.D8RKA7"/>
<dbReference type="KEGG" id="smo:SELMODRAFT_95886"/>
<dbReference type="FunFam" id="3.40.30.10:FF:000001">
    <property type="entry name" value="Thioredoxin"/>
    <property type="match status" value="1"/>
</dbReference>
<keyword evidence="3" id="KW-0249">Electron transport</keyword>
<keyword evidence="10" id="KW-1185">Reference proteome</keyword>
<organism evidence="10">
    <name type="scientific">Selaginella moellendorffii</name>
    <name type="common">Spikemoss</name>
    <dbReference type="NCBI Taxonomy" id="88036"/>
    <lineage>
        <taxon>Eukaryota</taxon>
        <taxon>Viridiplantae</taxon>
        <taxon>Streptophyta</taxon>
        <taxon>Embryophyta</taxon>
        <taxon>Tracheophyta</taxon>
        <taxon>Lycopodiopsida</taxon>
        <taxon>Selaginellales</taxon>
        <taxon>Selaginellaceae</taxon>
        <taxon>Selaginella</taxon>
    </lineage>
</organism>
<feature type="site" description="Contributes to redox potential value" evidence="6">
    <location>
        <position position="30"/>
    </location>
</feature>
<dbReference type="InterPro" id="IPR036249">
    <property type="entry name" value="Thioredoxin-like_sf"/>
</dbReference>
<sequence length="104" mass="11561">AGAVDDTTFKSLVLESEIPVLVDFWAPWCGPCRMLDPVIDSIAEKYKGRIKCYKVNTDDSSKTATELGIRSIPTCMIFKQGERLDTVIGCVPETTLITTIEKYI</sequence>
<dbReference type="Proteomes" id="UP000001514">
    <property type="component" value="Unassembled WGS sequence"/>
</dbReference>
<dbReference type="AlphaFoldDB" id="D8RKA7"/>
<evidence type="ECO:0000313" key="10">
    <source>
        <dbReference type="Proteomes" id="UP000001514"/>
    </source>
</evidence>
<evidence type="ECO:0000256" key="4">
    <source>
        <dbReference type="ARBA" id="ARBA00023157"/>
    </source>
</evidence>
<feature type="active site" description="Nucleophile" evidence="6">
    <location>
        <position position="29"/>
    </location>
</feature>
<dbReference type="Pfam" id="PF00085">
    <property type="entry name" value="Thioredoxin"/>
    <property type="match status" value="1"/>
</dbReference>
<protein>
    <recommendedName>
        <fullName evidence="8">Thioredoxin domain-containing protein</fullName>
    </recommendedName>
</protein>
<evidence type="ECO:0000256" key="5">
    <source>
        <dbReference type="ARBA" id="ARBA00023284"/>
    </source>
</evidence>
<keyword evidence="1" id="KW-0813">Transport</keyword>
<reference evidence="9 10" key="1">
    <citation type="journal article" date="2011" name="Science">
        <title>The Selaginella genome identifies genetic changes associated with the evolution of vascular plants.</title>
        <authorList>
            <person name="Banks J.A."/>
            <person name="Nishiyama T."/>
            <person name="Hasebe M."/>
            <person name="Bowman J.L."/>
            <person name="Gribskov M."/>
            <person name="dePamphilis C."/>
            <person name="Albert V.A."/>
            <person name="Aono N."/>
            <person name="Aoyama T."/>
            <person name="Ambrose B.A."/>
            <person name="Ashton N.W."/>
            <person name="Axtell M.J."/>
            <person name="Barker E."/>
            <person name="Barker M.S."/>
            <person name="Bennetzen J.L."/>
            <person name="Bonawitz N.D."/>
            <person name="Chapple C."/>
            <person name="Cheng C."/>
            <person name="Correa L.G."/>
            <person name="Dacre M."/>
            <person name="DeBarry J."/>
            <person name="Dreyer I."/>
            <person name="Elias M."/>
            <person name="Engstrom E.M."/>
            <person name="Estelle M."/>
            <person name="Feng L."/>
            <person name="Finet C."/>
            <person name="Floyd S.K."/>
            <person name="Frommer W.B."/>
            <person name="Fujita T."/>
            <person name="Gramzow L."/>
            <person name="Gutensohn M."/>
            <person name="Harholt J."/>
            <person name="Hattori M."/>
            <person name="Heyl A."/>
            <person name="Hirai T."/>
            <person name="Hiwatashi Y."/>
            <person name="Ishikawa M."/>
            <person name="Iwata M."/>
            <person name="Karol K.G."/>
            <person name="Koehler B."/>
            <person name="Kolukisaoglu U."/>
            <person name="Kubo M."/>
            <person name="Kurata T."/>
            <person name="Lalonde S."/>
            <person name="Li K."/>
            <person name="Li Y."/>
            <person name="Litt A."/>
            <person name="Lyons E."/>
            <person name="Manning G."/>
            <person name="Maruyama T."/>
            <person name="Michael T.P."/>
            <person name="Mikami K."/>
            <person name="Miyazaki S."/>
            <person name="Morinaga S."/>
            <person name="Murata T."/>
            <person name="Mueller-Roeber B."/>
            <person name="Nelson D.R."/>
            <person name="Obara M."/>
            <person name="Oguri Y."/>
            <person name="Olmstead R.G."/>
            <person name="Onodera N."/>
            <person name="Petersen B.L."/>
            <person name="Pils B."/>
            <person name="Prigge M."/>
            <person name="Rensing S.A."/>
            <person name="Riano-Pachon D.M."/>
            <person name="Roberts A.W."/>
            <person name="Sato Y."/>
            <person name="Scheller H.V."/>
            <person name="Schulz B."/>
            <person name="Schulz C."/>
            <person name="Shakirov E.V."/>
            <person name="Shibagaki N."/>
            <person name="Shinohara N."/>
            <person name="Shippen D.E."/>
            <person name="Soerensen I."/>
            <person name="Sotooka R."/>
            <person name="Sugimoto N."/>
            <person name="Sugita M."/>
            <person name="Sumikawa N."/>
            <person name="Tanurdzic M."/>
            <person name="Theissen G."/>
            <person name="Ulvskov P."/>
            <person name="Wakazuki S."/>
            <person name="Weng J.K."/>
            <person name="Willats W.W."/>
            <person name="Wipf D."/>
            <person name="Wolf P.G."/>
            <person name="Yang L."/>
            <person name="Zimmer A.D."/>
            <person name="Zhu Q."/>
            <person name="Mitros T."/>
            <person name="Hellsten U."/>
            <person name="Loque D."/>
            <person name="Otillar R."/>
            <person name="Salamov A."/>
            <person name="Schmutz J."/>
            <person name="Shapiro H."/>
            <person name="Lindquist E."/>
            <person name="Lucas S."/>
            <person name="Rokhsar D."/>
            <person name="Grigoriev I.V."/>
        </authorList>
    </citation>
    <scope>NUCLEOTIDE SEQUENCE [LARGE SCALE GENOMIC DNA]</scope>
</reference>
<dbReference type="InterPro" id="IPR013766">
    <property type="entry name" value="Thioredoxin_domain"/>
</dbReference>
<evidence type="ECO:0000256" key="1">
    <source>
        <dbReference type="ARBA" id="ARBA00022448"/>
    </source>
</evidence>
<dbReference type="PANTHER" id="PTHR45663:SF11">
    <property type="entry name" value="GEO12009P1"/>
    <property type="match status" value="1"/>
</dbReference>
<feature type="active site" description="Nucleophile" evidence="6">
    <location>
        <position position="32"/>
    </location>
</feature>
<keyword evidence="2" id="KW-0809">Transit peptide</keyword>
<dbReference type="InParanoid" id="D8RKA7"/>
<accession>D8RKA7</accession>
<keyword evidence="5 7" id="KW-0676">Redox-active center</keyword>
<dbReference type="NCBIfam" id="TIGR01068">
    <property type="entry name" value="thioredoxin"/>
    <property type="match status" value="1"/>
</dbReference>
<dbReference type="InterPro" id="IPR005746">
    <property type="entry name" value="Thioredoxin"/>
</dbReference>
<proteinExistence type="predicted"/>
<evidence type="ECO:0000259" key="8">
    <source>
        <dbReference type="PROSITE" id="PS51352"/>
    </source>
</evidence>
<feature type="disulfide bond" description="Redox-active" evidence="7">
    <location>
        <begin position="29"/>
        <end position="32"/>
    </location>
</feature>
<evidence type="ECO:0000256" key="2">
    <source>
        <dbReference type="ARBA" id="ARBA00022946"/>
    </source>
</evidence>
<dbReference type="PANTHER" id="PTHR45663">
    <property type="entry name" value="GEO12009P1"/>
    <property type="match status" value="1"/>
</dbReference>
<gene>
    <name evidence="9" type="ORF">SELMODRAFT_95886</name>
</gene>
<dbReference type="Gene3D" id="3.40.30.10">
    <property type="entry name" value="Glutaredoxin"/>
    <property type="match status" value="1"/>
</dbReference>
<dbReference type="GO" id="GO:0005737">
    <property type="term" value="C:cytoplasm"/>
    <property type="evidence" value="ECO:0000318"/>
    <property type="project" value="GO_Central"/>
</dbReference>
<dbReference type="PROSITE" id="PS51352">
    <property type="entry name" value="THIOREDOXIN_2"/>
    <property type="match status" value="1"/>
</dbReference>
<feature type="site" description="Contributes to redox potential value" evidence="6">
    <location>
        <position position="31"/>
    </location>
</feature>
<feature type="domain" description="Thioredoxin" evidence="8">
    <location>
        <begin position="1"/>
        <end position="104"/>
    </location>
</feature>
<dbReference type="GO" id="GO:0015035">
    <property type="term" value="F:protein-disulfide reductase activity"/>
    <property type="evidence" value="ECO:0000318"/>
    <property type="project" value="GO_Central"/>
</dbReference>
<keyword evidence="4 7" id="KW-1015">Disulfide bond</keyword>
<name>D8RKA7_SELML</name>
<dbReference type="PRINTS" id="PR00421">
    <property type="entry name" value="THIOREDOXIN"/>
</dbReference>
<dbReference type="CDD" id="cd02947">
    <property type="entry name" value="TRX_family"/>
    <property type="match status" value="1"/>
</dbReference>
<evidence type="ECO:0000256" key="3">
    <source>
        <dbReference type="ARBA" id="ARBA00022982"/>
    </source>
</evidence>
<feature type="non-terminal residue" evidence="9">
    <location>
        <position position="1"/>
    </location>
</feature>
<evidence type="ECO:0000313" key="9">
    <source>
        <dbReference type="EMBL" id="EFJ27204.1"/>
    </source>
</evidence>
<dbReference type="OrthoDB" id="2121326at2759"/>
<dbReference type="Gramene" id="EFJ27204">
    <property type="protein sequence ID" value="EFJ27204"/>
    <property type="gene ID" value="SELMODRAFT_95886"/>
</dbReference>
<dbReference type="PROSITE" id="PS00194">
    <property type="entry name" value="THIOREDOXIN_1"/>
    <property type="match status" value="1"/>
</dbReference>